<feature type="compositionally biased region" description="Low complexity" evidence="1">
    <location>
        <begin position="541"/>
        <end position="551"/>
    </location>
</feature>
<sequence length="560" mass="60539">MATRRSAAATRSSASEPIVVPDSSQDTNSSFSCSSSHKEDTQDTDADFDSQLDIEFPVDSQGPAIGEELEELIDHPNHADVDMEIHERTQQATAAQHSDAPAAAPSSTHAAGAPRRASDAGTSQYERTPTPEAPEAPDAIPAQEITIPTEHWRSSNPLHPIINFSEISECAMPTAQALPPNTALYELNHQFNPTVFDQVKDLRGIIRKRWQKLGGTSNLKVLAQPVTGRVRQVHVVFPSVEDFSYANQLAFYWKGKSYHATAFGPALGPRYSVISVQVPPTADPEEAADEFLRQTDHRVEVVRLWSIASAPENMPEWADFTGHLVAVVHIKSDTDNDDEPLPPLFRRVLMAWFRWEGKDYETFFLGRPAWCRLCRGRATEFTFHLLEDCHNTSCANCNEKHKTQDCPLAADDSQAAAASTPAEDSTPEPSAASAPTSTAGSAPTTSLRTPPAGAGLPPRPTTPRTPSRLASINTPGRTPGASTSTTPDQSSSPLMARLSDPPVFTSNPKDKGKGKQLSMVNYVRPRPPLTPTGDGSAPKRSAPSTTASVAPAKPPKARKT</sequence>
<feature type="compositionally biased region" description="Acidic residues" evidence="1">
    <location>
        <begin position="42"/>
        <end position="52"/>
    </location>
</feature>
<feature type="region of interest" description="Disordered" evidence="1">
    <location>
        <begin position="1"/>
        <end position="71"/>
    </location>
</feature>
<dbReference type="Proteomes" id="UP000077521">
    <property type="component" value="Unassembled WGS sequence"/>
</dbReference>
<dbReference type="AlphaFoldDB" id="A0A177TN04"/>
<evidence type="ECO:0000313" key="3">
    <source>
        <dbReference type="Proteomes" id="UP000077521"/>
    </source>
</evidence>
<feature type="compositionally biased region" description="Low complexity" evidence="1">
    <location>
        <begin position="1"/>
        <end position="15"/>
    </location>
</feature>
<accession>A0A177TN04</accession>
<reference evidence="2" key="2">
    <citation type="journal article" date="2019" name="IMA Fungus">
        <title>Genome sequencing and comparison of five Tilletia species to identify candidate genes for the detection of regulated species infecting wheat.</title>
        <authorList>
            <person name="Nguyen H.D.T."/>
            <person name="Sultana T."/>
            <person name="Kesanakurti P."/>
            <person name="Hambleton S."/>
        </authorList>
    </citation>
    <scope>NUCLEOTIDE SEQUENCE</scope>
    <source>
        <strain evidence="2">DAOMC 236416</strain>
    </source>
</reference>
<name>A0A177TN04_9BASI</name>
<evidence type="ECO:0000256" key="1">
    <source>
        <dbReference type="SAM" id="MobiDB-lite"/>
    </source>
</evidence>
<feature type="compositionally biased region" description="Low complexity" evidence="1">
    <location>
        <begin position="91"/>
        <end position="114"/>
    </location>
</feature>
<comment type="caution">
    <text evidence="2">The sequence shown here is derived from an EMBL/GenBank/DDBJ whole genome shotgun (WGS) entry which is preliminary data.</text>
</comment>
<keyword evidence="3" id="KW-1185">Reference proteome</keyword>
<feature type="compositionally biased region" description="Low complexity" evidence="1">
    <location>
        <begin position="412"/>
        <end position="456"/>
    </location>
</feature>
<feature type="region of interest" description="Disordered" evidence="1">
    <location>
        <begin position="89"/>
        <end position="139"/>
    </location>
</feature>
<evidence type="ECO:0000313" key="2">
    <source>
        <dbReference type="EMBL" id="KAE8242677.1"/>
    </source>
</evidence>
<proteinExistence type="predicted"/>
<feature type="compositionally biased region" description="Polar residues" evidence="1">
    <location>
        <begin position="22"/>
        <end position="35"/>
    </location>
</feature>
<dbReference type="EMBL" id="LWDF02000782">
    <property type="protein sequence ID" value="KAE8242677.1"/>
    <property type="molecule type" value="Genomic_DNA"/>
</dbReference>
<reference evidence="2" key="1">
    <citation type="submission" date="2016-04" db="EMBL/GenBank/DDBJ databases">
        <authorList>
            <person name="Nguyen H.D."/>
            <person name="Samba Siva P."/>
            <person name="Cullis J."/>
            <person name="Levesque C.A."/>
            <person name="Hambleton S."/>
        </authorList>
    </citation>
    <scope>NUCLEOTIDE SEQUENCE</scope>
    <source>
        <strain evidence="2">DAOMC 236416</strain>
    </source>
</reference>
<feature type="compositionally biased region" description="Low complexity" evidence="1">
    <location>
        <begin position="482"/>
        <end position="493"/>
    </location>
</feature>
<feature type="region of interest" description="Disordered" evidence="1">
    <location>
        <begin position="412"/>
        <end position="560"/>
    </location>
</feature>
<protein>
    <submittedName>
        <fullName evidence="2">Uncharacterized protein</fullName>
    </submittedName>
</protein>
<organism evidence="2 3">
    <name type="scientific">Tilletia indica</name>
    <dbReference type="NCBI Taxonomy" id="43049"/>
    <lineage>
        <taxon>Eukaryota</taxon>
        <taxon>Fungi</taxon>
        <taxon>Dikarya</taxon>
        <taxon>Basidiomycota</taxon>
        <taxon>Ustilaginomycotina</taxon>
        <taxon>Exobasidiomycetes</taxon>
        <taxon>Tilletiales</taxon>
        <taxon>Tilletiaceae</taxon>
        <taxon>Tilletia</taxon>
    </lineage>
</organism>
<gene>
    <name evidence="2" type="ORF">A4X13_0g7060</name>
</gene>